<evidence type="ECO:0000313" key="3">
    <source>
        <dbReference type="Proteomes" id="UP000030752"/>
    </source>
</evidence>
<sequence>MAPGNTLSTDDDLKLFYAIIKLSSSKPRMAEVAAFMGLKEGATRSNWRYNALMKRCKAKFGEDGSGGTAEDAAAATSPAPSPSKRKRANNNNKSKSKGEPAVKKGKVDAANGVEEDDVKVKDEVKDEDGVGPVKTEDTGTTNGHDGEGSEGDDDV</sequence>
<dbReference type="HOGENOM" id="CLU_1695395_0_0_1"/>
<feature type="region of interest" description="Disordered" evidence="1">
    <location>
        <begin position="59"/>
        <end position="155"/>
    </location>
</feature>
<proteinExistence type="predicted"/>
<reference evidence="2 3" key="1">
    <citation type="submission" date="2013-03" db="EMBL/GenBank/DDBJ databases">
        <title>The Genome Sequence of Phialophora europaea CBS 101466.</title>
        <authorList>
            <consortium name="The Broad Institute Genomics Platform"/>
            <person name="Cuomo C."/>
            <person name="de Hoog S."/>
            <person name="Gorbushina A."/>
            <person name="Walker B."/>
            <person name="Young S.K."/>
            <person name="Zeng Q."/>
            <person name="Gargeya S."/>
            <person name="Fitzgerald M."/>
            <person name="Haas B."/>
            <person name="Abouelleil A."/>
            <person name="Allen A.W."/>
            <person name="Alvarado L."/>
            <person name="Arachchi H.M."/>
            <person name="Berlin A.M."/>
            <person name="Chapman S.B."/>
            <person name="Gainer-Dewar J."/>
            <person name="Goldberg J."/>
            <person name="Griggs A."/>
            <person name="Gujja S."/>
            <person name="Hansen M."/>
            <person name="Howarth C."/>
            <person name="Imamovic A."/>
            <person name="Ireland A."/>
            <person name="Larimer J."/>
            <person name="McCowan C."/>
            <person name="Murphy C."/>
            <person name="Pearson M."/>
            <person name="Poon T.W."/>
            <person name="Priest M."/>
            <person name="Roberts A."/>
            <person name="Saif S."/>
            <person name="Shea T."/>
            <person name="Sisk P."/>
            <person name="Sykes S."/>
            <person name="Wortman J."/>
            <person name="Nusbaum C."/>
            <person name="Birren B."/>
        </authorList>
    </citation>
    <scope>NUCLEOTIDE SEQUENCE [LARGE SCALE GENOMIC DNA]</scope>
    <source>
        <strain evidence="2 3">CBS 101466</strain>
    </source>
</reference>
<feature type="compositionally biased region" description="Basic and acidic residues" evidence="1">
    <location>
        <begin position="118"/>
        <end position="128"/>
    </location>
</feature>
<dbReference type="EMBL" id="KB822721">
    <property type="protein sequence ID" value="ETN39575.1"/>
    <property type="molecule type" value="Genomic_DNA"/>
</dbReference>
<dbReference type="RefSeq" id="XP_008718360.1">
    <property type="nucleotide sequence ID" value="XM_008720138.1"/>
</dbReference>
<protein>
    <submittedName>
        <fullName evidence="2">Uncharacterized protein</fullName>
    </submittedName>
</protein>
<dbReference type="VEuPathDB" id="FungiDB:HMPREF1541_05801"/>
<dbReference type="InParanoid" id="W2RTD1"/>
<feature type="compositionally biased region" description="Basic and acidic residues" evidence="1">
    <location>
        <begin position="96"/>
        <end position="107"/>
    </location>
</feature>
<dbReference type="OrthoDB" id="10615214at2759"/>
<gene>
    <name evidence="2" type="ORF">HMPREF1541_05801</name>
</gene>
<evidence type="ECO:0000313" key="2">
    <source>
        <dbReference type="EMBL" id="ETN39575.1"/>
    </source>
</evidence>
<dbReference type="AlphaFoldDB" id="W2RTD1"/>
<feature type="compositionally biased region" description="Low complexity" evidence="1">
    <location>
        <begin position="68"/>
        <end position="78"/>
    </location>
</feature>
<accession>W2RTD1</accession>
<evidence type="ECO:0000256" key="1">
    <source>
        <dbReference type="SAM" id="MobiDB-lite"/>
    </source>
</evidence>
<keyword evidence="3" id="KW-1185">Reference proteome</keyword>
<dbReference type="GeneID" id="19973140"/>
<name>W2RTD1_CYPE1</name>
<dbReference type="Proteomes" id="UP000030752">
    <property type="component" value="Unassembled WGS sequence"/>
</dbReference>
<organism evidence="2 3">
    <name type="scientific">Cyphellophora europaea (strain CBS 101466)</name>
    <name type="common">Phialophora europaea</name>
    <dbReference type="NCBI Taxonomy" id="1220924"/>
    <lineage>
        <taxon>Eukaryota</taxon>
        <taxon>Fungi</taxon>
        <taxon>Dikarya</taxon>
        <taxon>Ascomycota</taxon>
        <taxon>Pezizomycotina</taxon>
        <taxon>Eurotiomycetes</taxon>
        <taxon>Chaetothyriomycetidae</taxon>
        <taxon>Chaetothyriales</taxon>
        <taxon>Cyphellophoraceae</taxon>
        <taxon>Cyphellophora</taxon>
    </lineage>
</organism>